<gene>
    <name evidence="10" type="primary">nad9</name>
</gene>
<dbReference type="PANTHER" id="PTHR10884:SF14">
    <property type="entry name" value="NADH DEHYDROGENASE [UBIQUINONE] IRON-SULFUR PROTEIN 3, MITOCHONDRIAL"/>
    <property type="match status" value="1"/>
</dbReference>
<comment type="similarity">
    <text evidence="2 8">Belongs to the complex I 30 kDa subunit family.</text>
</comment>
<dbReference type="InterPro" id="IPR010218">
    <property type="entry name" value="NADH_DH_suC"/>
</dbReference>
<dbReference type="Pfam" id="PF00329">
    <property type="entry name" value="Complex1_30kDa"/>
    <property type="match status" value="1"/>
</dbReference>
<comment type="subcellular location">
    <subcellularLocation>
        <location evidence="1">Mitochondrion</location>
    </subcellularLocation>
</comment>
<dbReference type="GeneID" id="67270305"/>
<keyword evidence="4 8" id="KW-1278">Translocase</keyword>
<geneLocation type="mitochondrion" evidence="10"/>
<feature type="domain" description="NADH:ubiquinone oxidoreductase 30kDa subunit" evidence="9">
    <location>
        <begin position="30"/>
        <end position="149"/>
    </location>
</feature>
<name>A0A893DD79_9EUKA</name>
<evidence type="ECO:0000256" key="2">
    <source>
        <dbReference type="ARBA" id="ARBA00007569"/>
    </source>
</evidence>
<sequence length="191" mass="23015">MKNFLNYIIQLVPKYVHSTIIHKEKLVILVYPKYIINFLKFMRDHVNTQFKTLVDINCVDYPSRTNRFEVVYHLLSITYNTRVIIKTYTDEVTPIESSTLVYNSANWSEREIWDMYGVFFSNHPDLRRILTDYGFEGHPLRKDFPLSGYKEVRYDDLQKRVVYEPLEISQEFRYFDFNSPWEGVKKVSKDK</sequence>
<accession>A0A893DD79</accession>
<evidence type="ECO:0000259" key="9">
    <source>
        <dbReference type="Pfam" id="PF00329"/>
    </source>
</evidence>
<evidence type="ECO:0000256" key="3">
    <source>
        <dbReference type="ARBA" id="ARBA00022448"/>
    </source>
</evidence>
<dbReference type="RefSeq" id="YP_010165724.1">
    <property type="nucleotide sequence ID" value="NC_057511.1"/>
</dbReference>
<dbReference type="HAMAP" id="MF_01357">
    <property type="entry name" value="NDH1_NuoC"/>
    <property type="match status" value="1"/>
</dbReference>
<dbReference type="GO" id="GO:0016651">
    <property type="term" value="F:oxidoreductase activity, acting on NAD(P)H"/>
    <property type="evidence" value="ECO:0007669"/>
    <property type="project" value="InterPro"/>
</dbReference>
<dbReference type="SUPFAM" id="SSF143243">
    <property type="entry name" value="Nqo5-like"/>
    <property type="match status" value="1"/>
</dbReference>
<keyword evidence="6" id="KW-0830">Ubiquinone</keyword>
<protein>
    <submittedName>
        <fullName evidence="10">NADH dehydrogenase subunit 9</fullName>
    </submittedName>
</protein>
<evidence type="ECO:0000256" key="8">
    <source>
        <dbReference type="RuleBase" id="RU003456"/>
    </source>
</evidence>
<dbReference type="NCBIfam" id="TIGR01961">
    <property type="entry name" value="NuoC_fam"/>
    <property type="match status" value="1"/>
</dbReference>
<comment type="catalytic activity">
    <reaction evidence="7">
        <text>a ubiquinone + NADH + 5 H(+)(in) = a ubiquinol + NAD(+) + 4 H(+)(out)</text>
        <dbReference type="Rhea" id="RHEA:29091"/>
        <dbReference type="Rhea" id="RHEA-COMP:9565"/>
        <dbReference type="Rhea" id="RHEA-COMP:9566"/>
        <dbReference type="ChEBI" id="CHEBI:15378"/>
        <dbReference type="ChEBI" id="CHEBI:16389"/>
        <dbReference type="ChEBI" id="CHEBI:17976"/>
        <dbReference type="ChEBI" id="CHEBI:57540"/>
        <dbReference type="ChEBI" id="CHEBI:57945"/>
        <dbReference type="EC" id="7.1.1.2"/>
    </reaction>
</comment>
<evidence type="ECO:0000256" key="6">
    <source>
        <dbReference type="ARBA" id="ARBA00023075"/>
    </source>
</evidence>
<keyword evidence="5 8" id="KW-0520">NAD</keyword>
<dbReference type="GO" id="GO:0008137">
    <property type="term" value="F:NADH dehydrogenase (ubiquinone) activity"/>
    <property type="evidence" value="ECO:0007669"/>
    <property type="project" value="UniProtKB-EC"/>
</dbReference>
<dbReference type="GO" id="GO:0016020">
    <property type="term" value="C:membrane"/>
    <property type="evidence" value="ECO:0007669"/>
    <property type="project" value="UniProtKB-ARBA"/>
</dbReference>
<evidence type="ECO:0000313" key="10">
    <source>
        <dbReference type="EMBL" id="QRR29737.1"/>
    </source>
</evidence>
<dbReference type="InterPro" id="IPR001268">
    <property type="entry name" value="NADH_UbQ_OxRdtase_30kDa_su"/>
</dbReference>
<dbReference type="Gene3D" id="3.30.460.80">
    <property type="entry name" value="NADH:ubiquinone oxidoreductase, 30kDa subunit"/>
    <property type="match status" value="1"/>
</dbReference>
<keyword evidence="3 8" id="KW-0813">Transport</keyword>
<evidence type="ECO:0000256" key="4">
    <source>
        <dbReference type="ARBA" id="ARBA00022967"/>
    </source>
</evidence>
<dbReference type="EMBL" id="MT246538">
    <property type="protein sequence ID" value="QRR29737.1"/>
    <property type="molecule type" value="Genomic_DNA"/>
</dbReference>
<dbReference type="InterPro" id="IPR037232">
    <property type="entry name" value="NADH_quin_OxRdtase_su_C/D-like"/>
</dbReference>
<dbReference type="GO" id="GO:0005739">
    <property type="term" value="C:mitochondrion"/>
    <property type="evidence" value="ECO:0007669"/>
    <property type="project" value="UniProtKB-SubCell"/>
</dbReference>
<organism evidence="10">
    <name type="scientific">Imasa heleensis</name>
    <dbReference type="NCBI Taxonomy" id="2772037"/>
    <lineage>
        <taxon>Eukaryota</taxon>
        <taxon>Malawimonadida</taxon>
        <taxon>Imasidae</taxon>
        <taxon>Imasa</taxon>
    </lineage>
</organism>
<dbReference type="AlphaFoldDB" id="A0A893DD79"/>
<keyword evidence="10" id="KW-0496">Mitochondrion</keyword>
<proteinExistence type="inferred from homology"/>
<reference evidence="10" key="1">
    <citation type="journal article" date="2021" name="J. Eukaryot. Microbiol.">
        <title>Description of Imasa heleensis, gen. nov., sp. nov. (Imasidae, fam. nov.), a Deep-Branching Marine Malawimonad and Possible Key Taxon in Understanding Early Eukaryotic Evolution.</title>
        <authorList>
            <person name="Heiss A.A."/>
            <person name="Warring S.D."/>
            <person name="Lukacs K."/>
            <person name="Favate J."/>
            <person name="Yang A."/>
            <person name="Gyaltshen Y."/>
            <person name="Filardi C."/>
            <person name="Simpson A.G.B."/>
            <person name="Kim E."/>
        </authorList>
    </citation>
    <scope>NUCLEOTIDE SEQUENCE</scope>
</reference>
<dbReference type="InterPro" id="IPR020396">
    <property type="entry name" value="NADH_UbQ_OxRdtase_CS"/>
</dbReference>
<dbReference type="PROSITE" id="PS00542">
    <property type="entry name" value="COMPLEX1_30K"/>
    <property type="match status" value="1"/>
</dbReference>
<dbReference type="PANTHER" id="PTHR10884">
    <property type="entry name" value="NADH DEHYDROGENASE UBIQUINONE IRON-SULFUR PROTEIN 3"/>
    <property type="match status" value="1"/>
</dbReference>
<dbReference type="NCBIfam" id="NF004733">
    <property type="entry name" value="PRK06074.1-5"/>
    <property type="match status" value="1"/>
</dbReference>
<evidence type="ECO:0000256" key="1">
    <source>
        <dbReference type="ARBA" id="ARBA00004173"/>
    </source>
</evidence>
<evidence type="ECO:0000256" key="7">
    <source>
        <dbReference type="ARBA" id="ARBA00049551"/>
    </source>
</evidence>
<evidence type="ECO:0000256" key="5">
    <source>
        <dbReference type="ARBA" id="ARBA00023027"/>
    </source>
</evidence>
<dbReference type="FunFam" id="3.30.460.80:FF:000002">
    <property type="entry name" value="NADH dehydrogenase iron-sulfur protein 3, mitochondrial"/>
    <property type="match status" value="1"/>
</dbReference>